<dbReference type="GO" id="GO:0000730">
    <property type="term" value="P:DNA recombinase assembly"/>
    <property type="evidence" value="ECO:0007669"/>
    <property type="project" value="InterPro"/>
</dbReference>
<dbReference type="Proteomes" id="UP000800235">
    <property type="component" value="Unassembled WGS sequence"/>
</dbReference>
<dbReference type="InterPro" id="IPR041247">
    <property type="entry name" value="Rad52_fam"/>
</dbReference>
<organism evidence="7 8">
    <name type="scientific">Tothia fuscella</name>
    <dbReference type="NCBI Taxonomy" id="1048955"/>
    <lineage>
        <taxon>Eukaryota</taxon>
        <taxon>Fungi</taxon>
        <taxon>Dikarya</taxon>
        <taxon>Ascomycota</taxon>
        <taxon>Pezizomycotina</taxon>
        <taxon>Dothideomycetes</taxon>
        <taxon>Pleosporomycetidae</taxon>
        <taxon>Venturiales</taxon>
        <taxon>Cylindrosympodiaceae</taxon>
        <taxon>Tothia</taxon>
    </lineage>
</organism>
<keyword evidence="4" id="KW-0234">DNA repair</keyword>
<evidence type="ECO:0000256" key="3">
    <source>
        <dbReference type="ARBA" id="ARBA00023172"/>
    </source>
</evidence>
<keyword evidence="3" id="KW-0233">DNA recombination</keyword>
<evidence type="ECO:0000256" key="5">
    <source>
        <dbReference type="ARBA" id="ARBA00077224"/>
    </source>
</evidence>
<dbReference type="GO" id="GO:0045002">
    <property type="term" value="P:double-strand break repair via single-strand annealing"/>
    <property type="evidence" value="ECO:0007669"/>
    <property type="project" value="InterPro"/>
</dbReference>
<accession>A0A9P4NSN8</accession>
<dbReference type="Gene3D" id="3.30.390.80">
    <property type="entry name" value="DNA repair protein Rad52/59/22"/>
    <property type="match status" value="1"/>
</dbReference>
<dbReference type="SUPFAM" id="SSF54768">
    <property type="entry name" value="dsRNA-binding domain-like"/>
    <property type="match status" value="1"/>
</dbReference>
<feature type="compositionally biased region" description="Low complexity" evidence="6">
    <location>
        <begin position="221"/>
        <end position="231"/>
    </location>
</feature>
<dbReference type="AlphaFoldDB" id="A0A9P4NSN8"/>
<gene>
    <name evidence="7" type="ORF">EJ08DRAFT_649514</name>
</gene>
<comment type="similarity">
    <text evidence="1">Belongs to the RAD52 family.</text>
</comment>
<feature type="region of interest" description="Disordered" evidence="6">
    <location>
        <begin position="541"/>
        <end position="587"/>
    </location>
</feature>
<feature type="compositionally biased region" description="Polar residues" evidence="6">
    <location>
        <begin position="367"/>
        <end position="393"/>
    </location>
</feature>
<reference evidence="7" key="1">
    <citation type="journal article" date="2020" name="Stud. Mycol.">
        <title>101 Dothideomycetes genomes: a test case for predicting lifestyles and emergence of pathogens.</title>
        <authorList>
            <person name="Haridas S."/>
            <person name="Albert R."/>
            <person name="Binder M."/>
            <person name="Bloem J."/>
            <person name="Labutti K."/>
            <person name="Salamov A."/>
            <person name="Andreopoulos B."/>
            <person name="Baker S."/>
            <person name="Barry K."/>
            <person name="Bills G."/>
            <person name="Bluhm B."/>
            <person name="Cannon C."/>
            <person name="Castanera R."/>
            <person name="Culley D."/>
            <person name="Daum C."/>
            <person name="Ezra D."/>
            <person name="Gonzalez J."/>
            <person name="Henrissat B."/>
            <person name="Kuo A."/>
            <person name="Liang C."/>
            <person name="Lipzen A."/>
            <person name="Lutzoni F."/>
            <person name="Magnuson J."/>
            <person name="Mondo S."/>
            <person name="Nolan M."/>
            <person name="Ohm R."/>
            <person name="Pangilinan J."/>
            <person name="Park H.-J."/>
            <person name="Ramirez L."/>
            <person name="Alfaro M."/>
            <person name="Sun H."/>
            <person name="Tritt A."/>
            <person name="Yoshinaga Y."/>
            <person name="Zwiers L.-H."/>
            <person name="Turgeon B."/>
            <person name="Goodwin S."/>
            <person name="Spatafora J."/>
            <person name="Crous P."/>
            <person name="Grigoriev I."/>
        </authorList>
    </citation>
    <scope>NUCLEOTIDE SEQUENCE</scope>
    <source>
        <strain evidence="7">CBS 130266</strain>
    </source>
</reference>
<dbReference type="InterPro" id="IPR042525">
    <property type="entry name" value="Rad52_Rad59_Rad22_sf"/>
</dbReference>
<dbReference type="PANTHER" id="PTHR12132:SF1">
    <property type="entry name" value="DNA REPAIR PROTEIN RAD52 HOMOLOG"/>
    <property type="match status" value="1"/>
</dbReference>
<evidence type="ECO:0000313" key="8">
    <source>
        <dbReference type="Proteomes" id="UP000800235"/>
    </source>
</evidence>
<proteinExistence type="inferred from homology"/>
<keyword evidence="8" id="KW-1185">Reference proteome</keyword>
<feature type="compositionally biased region" description="Basic and acidic residues" evidence="6">
    <location>
        <begin position="201"/>
        <end position="214"/>
    </location>
</feature>
<dbReference type="InterPro" id="IPR004585">
    <property type="entry name" value="DNA_recomb/repair_Rad52"/>
</dbReference>
<feature type="region of interest" description="Disordered" evidence="6">
    <location>
        <begin position="436"/>
        <end position="467"/>
    </location>
</feature>
<feature type="compositionally biased region" description="Low complexity" evidence="6">
    <location>
        <begin position="293"/>
        <end position="337"/>
    </location>
</feature>
<keyword evidence="2" id="KW-0227">DNA damage</keyword>
<evidence type="ECO:0000256" key="2">
    <source>
        <dbReference type="ARBA" id="ARBA00022763"/>
    </source>
</evidence>
<feature type="region of interest" description="Disordered" evidence="6">
    <location>
        <begin position="190"/>
        <end position="231"/>
    </location>
</feature>
<dbReference type="NCBIfam" id="TIGR00607">
    <property type="entry name" value="rad52"/>
    <property type="match status" value="1"/>
</dbReference>
<dbReference type="GO" id="GO:0006312">
    <property type="term" value="P:mitotic recombination"/>
    <property type="evidence" value="ECO:0007669"/>
    <property type="project" value="TreeGrafter"/>
</dbReference>
<sequence length="587" mass="62980">MAPPGDPKHIAADIPNPFGESIPRLSTFTAQEIATLQSRLDKQLGPEYISTRSGPGGSKVSYITAEKVINLANEVFGFNGWSSGIRDVTIDYVDMDKSTGKISLGCSIIVRVTLKDGTYHEDVGYGSITNCSTKGAAFEKAKKEAATDAMKRALRSFGNVLGNCLYDKEYIGKINRVKALPSRWTEEKLHRHPDFAPIKKSAADDTPTEKDSSNEKNTSQARRTSSVHSHVSAAVTDYDDEFGNDLFEEVDFHSDDVLVENSLLDTDVSETTPVAARQPIPRMQSMPQMRTSGPAQAQGNYQQGQGNTAAANQALARQQQQQQRPGQPPNNNMNGGRSVQNGGRMQPPQQQQPDQKQQAQQRPAGMPNQQQNTHISNQQPQTRATSSTPEQLAQNNQRPVQPPQQQGRPSDDAPPPHNAPVGFITARAAEQVHASNVPLPPNAPAFNPHADSPSIRKTTGVDHRRSGPVTREVVGAKAVPPLNLQPATTTTAHGTSALAGFGAPPANRSMNVINPQADANRRIGMPGAGQSPMANRTAYKAPTMTGIKRGPEGLVRPPLADVSNGQQQQGDGGAGDEKRQRVVGGGS</sequence>
<dbReference type="GO" id="GO:0003697">
    <property type="term" value="F:single-stranded DNA binding"/>
    <property type="evidence" value="ECO:0007669"/>
    <property type="project" value="UniProtKB-ARBA"/>
</dbReference>
<feature type="compositionally biased region" description="Low complexity" evidence="6">
    <location>
        <begin position="346"/>
        <end position="363"/>
    </location>
</feature>
<comment type="caution">
    <text evidence="7">The sequence shown here is derived from an EMBL/GenBank/DDBJ whole genome shotgun (WGS) entry which is preliminary data.</text>
</comment>
<evidence type="ECO:0000256" key="4">
    <source>
        <dbReference type="ARBA" id="ARBA00023204"/>
    </source>
</evidence>
<dbReference type="OrthoDB" id="206565at2759"/>
<dbReference type="FunFam" id="3.30.390.80:FF:000001">
    <property type="entry name" value="DNA repair protein RAD52 homolog"/>
    <property type="match status" value="1"/>
</dbReference>
<evidence type="ECO:0000256" key="6">
    <source>
        <dbReference type="SAM" id="MobiDB-lite"/>
    </source>
</evidence>
<feature type="region of interest" description="Disordered" evidence="6">
    <location>
        <begin position="269"/>
        <end position="421"/>
    </location>
</feature>
<dbReference type="EMBL" id="MU007037">
    <property type="protein sequence ID" value="KAF2430723.1"/>
    <property type="molecule type" value="Genomic_DNA"/>
</dbReference>
<dbReference type="Pfam" id="PF04098">
    <property type="entry name" value="Rad52_Rad22"/>
    <property type="match status" value="1"/>
</dbReference>
<protein>
    <recommendedName>
        <fullName evidence="5">RAD52 homolog</fullName>
    </recommendedName>
</protein>
<feature type="compositionally biased region" description="Low complexity" evidence="6">
    <location>
        <begin position="394"/>
        <end position="408"/>
    </location>
</feature>
<dbReference type="InterPro" id="IPR007232">
    <property type="entry name" value="Rad52_Rad59_Rad22"/>
</dbReference>
<name>A0A9P4NSN8_9PEZI</name>
<dbReference type="GO" id="GO:0005634">
    <property type="term" value="C:nucleus"/>
    <property type="evidence" value="ECO:0007669"/>
    <property type="project" value="InterPro"/>
</dbReference>
<evidence type="ECO:0000256" key="1">
    <source>
        <dbReference type="ARBA" id="ARBA00006638"/>
    </source>
</evidence>
<evidence type="ECO:0000313" key="7">
    <source>
        <dbReference type="EMBL" id="KAF2430723.1"/>
    </source>
</evidence>
<dbReference type="PANTHER" id="PTHR12132">
    <property type="entry name" value="DNA REPAIR AND RECOMBINATION PROTEIN RAD52, RAD59"/>
    <property type="match status" value="1"/>
</dbReference>